<dbReference type="InterPro" id="IPR017853">
    <property type="entry name" value="GH"/>
</dbReference>
<sequence length="385" mass="42935">MTVPYRRPSRRRIGRIVTAAITGFTVLAAAAISWPALAEPSGDLQLGVTHTERSIDDWGAPDSIAAAKQILADIGPLQNQHLMGWGTLNPWPDPESAQRNWETLDTRIDLIRDTGGTAVLTLCTAPGWMKPGGGRDEDDDGEDDMDWEMEAPVAPEHYDDFAQLAAETAQRYQDVKYFQIWNEFKGFWNDDQNRWDYEGFTTFYNTVYEAVKEVRPDAVIGGPYAPMVTYQDDGRHPSAVGGDWGVVDHRVLDAVEYWLDNNVGADFFTLDGAAQTSDGSWYPTTTDQVTDKFQAITEWVAERTDLPIWWSEFYVELRPDSSASTPEMIEAALIGMEQGGAEVALWWQPECSSTGSFPCLWTSVQQPAGGQPTPFTPLARSYSDR</sequence>
<dbReference type="AlphaFoldDB" id="A0A543AXS8"/>
<dbReference type="InterPro" id="IPR051923">
    <property type="entry name" value="Glycosyl_Hydrolase_39"/>
</dbReference>
<comment type="caution">
    <text evidence="2">The sequence shown here is derived from an EMBL/GenBank/DDBJ whole genome shotgun (WGS) entry which is preliminary data.</text>
</comment>
<dbReference type="PANTHER" id="PTHR12631:SF10">
    <property type="entry name" value="BETA-XYLOSIDASE-LIKE PROTEIN-RELATED"/>
    <property type="match status" value="1"/>
</dbReference>
<protein>
    <submittedName>
        <fullName evidence="2">Glycosyl hydrolase family 39</fullName>
    </submittedName>
</protein>
<evidence type="ECO:0000313" key="3">
    <source>
        <dbReference type="Proteomes" id="UP000317043"/>
    </source>
</evidence>
<dbReference type="Gene3D" id="3.20.20.80">
    <property type="entry name" value="Glycosidases"/>
    <property type="match status" value="1"/>
</dbReference>
<dbReference type="PANTHER" id="PTHR12631">
    <property type="entry name" value="ALPHA-L-IDURONIDASE"/>
    <property type="match status" value="1"/>
</dbReference>
<reference evidence="2 3" key="1">
    <citation type="submission" date="2019-06" db="EMBL/GenBank/DDBJ databases">
        <title>Sequencing the genomes of 1000 actinobacteria strains.</title>
        <authorList>
            <person name="Klenk H.-P."/>
        </authorList>
    </citation>
    <scope>NUCLEOTIDE SEQUENCE [LARGE SCALE GENOMIC DNA]</scope>
    <source>
        <strain evidence="2 3">DSM 45928</strain>
    </source>
</reference>
<gene>
    <name evidence="2" type="ORF">FB566_2936</name>
</gene>
<dbReference type="EMBL" id="VFOW01000001">
    <property type="protein sequence ID" value="TQL77377.1"/>
    <property type="molecule type" value="Genomic_DNA"/>
</dbReference>
<dbReference type="InParanoid" id="A0A543AXS8"/>
<dbReference type="GO" id="GO:0004553">
    <property type="term" value="F:hydrolase activity, hydrolyzing O-glycosyl compounds"/>
    <property type="evidence" value="ECO:0007669"/>
    <property type="project" value="TreeGrafter"/>
</dbReference>
<evidence type="ECO:0000313" key="2">
    <source>
        <dbReference type="EMBL" id="TQL77377.1"/>
    </source>
</evidence>
<dbReference type="Proteomes" id="UP000317043">
    <property type="component" value="Unassembled WGS sequence"/>
</dbReference>
<keyword evidence="3" id="KW-1185">Reference proteome</keyword>
<feature type="region of interest" description="Disordered" evidence="1">
    <location>
        <begin position="366"/>
        <end position="385"/>
    </location>
</feature>
<dbReference type="SUPFAM" id="SSF51445">
    <property type="entry name" value="(Trans)glycosidases"/>
    <property type="match status" value="1"/>
</dbReference>
<accession>A0A543AXS8</accession>
<keyword evidence="2" id="KW-0378">Hydrolase</keyword>
<name>A0A543AXS8_9ACTN</name>
<dbReference type="RefSeq" id="WP_142040174.1">
    <property type="nucleotide sequence ID" value="NZ_JBHTGS010000001.1"/>
</dbReference>
<dbReference type="OrthoDB" id="3500494at2"/>
<evidence type="ECO:0000256" key="1">
    <source>
        <dbReference type="SAM" id="MobiDB-lite"/>
    </source>
</evidence>
<proteinExistence type="predicted"/>
<organism evidence="2 3">
    <name type="scientific">Stackebrandtia endophytica</name>
    <dbReference type="NCBI Taxonomy" id="1496996"/>
    <lineage>
        <taxon>Bacteria</taxon>
        <taxon>Bacillati</taxon>
        <taxon>Actinomycetota</taxon>
        <taxon>Actinomycetes</taxon>
        <taxon>Glycomycetales</taxon>
        <taxon>Glycomycetaceae</taxon>
        <taxon>Stackebrandtia</taxon>
    </lineage>
</organism>